<proteinExistence type="predicted"/>
<sequence length="209" mass="24607">MHRRAIGMEGFKLPLWRSTVFRHRCEESMNSLQSDGYMVSREILRRYATRRSETNTNRTEFDSIIEGDSDALVVDRGQPGAAVRMTRGGPPTQRCDESTSRHFFWIGYCERADRCSWWDEVTGEWRKLHNIELHTLYSSLDIIRNIKSRRLRWAGHVSRMGESKKAYRVLVGRPERKRLLGKPRCRLEDNIKMDLREVGYDDGDWINLA</sequence>
<accession>A0ABQ8TXX5</accession>
<reference evidence="1 2" key="1">
    <citation type="journal article" date="2022" name="Allergy">
        <title>Genome assembly and annotation of Periplaneta americana reveal a comprehensive cockroach allergen profile.</title>
        <authorList>
            <person name="Wang L."/>
            <person name="Xiong Q."/>
            <person name="Saelim N."/>
            <person name="Wang L."/>
            <person name="Nong W."/>
            <person name="Wan A.T."/>
            <person name="Shi M."/>
            <person name="Liu X."/>
            <person name="Cao Q."/>
            <person name="Hui J.H.L."/>
            <person name="Sookrung N."/>
            <person name="Leung T.F."/>
            <person name="Tungtrongchitr A."/>
            <person name="Tsui S.K.W."/>
        </authorList>
    </citation>
    <scope>NUCLEOTIDE SEQUENCE [LARGE SCALE GENOMIC DNA]</scope>
    <source>
        <strain evidence="1">PWHHKU_190912</strain>
    </source>
</reference>
<gene>
    <name evidence="1" type="ORF">ANN_03041</name>
</gene>
<evidence type="ECO:0000313" key="1">
    <source>
        <dbReference type="EMBL" id="KAJ4451572.1"/>
    </source>
</evidence>
<dbReference type="EMBL" id="JAJSOF020000001">
    <property type="protein sequence ID" value="KAJ4451572.1"/>
    <property type="molecule type" value="Genomic_DNA"/>
</dbReference>
<name>A0ABQ8TXX5_PERAM</name>
<keyword evidence="2" id="KW-1185">Reference proteome</keyword>
<organism evidence="1 2">
    <name type="scientific">Periplaneta americana</name>
    <name type="common">American cockroach</name>
    <name type="synonym">Blatta americana</name>
    <dbReference type="NCBI Taxonomy" id="6978"/>
    <lineage>
        <taxon>Eukaryota</taxon>
        <taxon>Metazoa</taxon>
        <taxon>Ecdysozoa</taxon>
        <taxon>Arthropoda</taxon>
        <taxon>Hexapoda</taxon>
        <taxon>Insecta</taxon>
        <taxon>Pterygota</taxon>
        <taxon>Neoptera</taxon>
        <taxon>Polyneoptera</taxon>
        <taxon>Dictyoptera</taxon>
        <taxon>Blattodea</taxon>
        <taxon>Blattoidea</taxon>
        <taxon>Blattidae</taxon>
        <taxon>Blattinae</taxon>
        <taxon>Periplaneta</taxon>
    </lineage>
</organism>
<evidence type="ECO:0000313" key="2">
    <source>
        <dbReference type="Proteomes" id="UP001148838"/>
    </source>
</evidence>
<protein>
    <submittedName>
        <fullName evidence="1">Uncharacterized protein</fullName>
    </submittedName>
</protein>
<comment type="caution">
    <text evidence="1">The sequence shown here is derived from an EMBL/GenBank/DDBJ whole genome shotgun (WGS) entry which is preliminary data.</text>
</comment>
<dbReference type="Proteomes" id="UP001148838">
    <property type="component" value="Unassembled WGS sequence"/>
</dbReference>